<proteinExistence type="predicted"/>
<evidence type="ECO:0000313" key="2">
    <source>
        <dbReference type="EMBL" id="OCA73650.1"/>
    </source>
</evidence>
<evidence type="ECO:0000313" key="3">
    <source>
        <dbReference type="Proteomes" id="UP000093432"/>
    </source>
</evidence>
<sequence length="960" mass="108571">MENTTKTSENKDKAPLHIYIETNPGQVFHKDIGWLELKKAESFNVYIKEYKDRKDVLDQQKEKDLNAARKNHTKKISDIEKEEKESYDFILKNYNDYNAGKVKAETYDANVKKREEGMAAREKKRKKINNDNSEAVKNINKKYDDDLAVITADYGSVRWVQQLIGDRRPELTAESFNESVTMGTAAMKFTFEEFLEGGGAVYLEPFWSGTKPQGKYPHGVIINAKGESPDVMLAQWEDADNNVISKTLKFGSSVYLNVYTSALYGNNIKVQLKDKDKIIRLITLGLTNADDDLYAVEYLNNNAEERTNEDISKQGTYFERAVSVHDAKKAPSTAKKGLLIEEDGNKYDGVPATKINIQKSKFVVFIDPLWQTMGGESLEIYPVVYHNKIPGGKKVLQECLLKIDKNATDEIKVDSSNSNQVVVLSQVETDIAFFHPCQYSEITGDYNKKKSTLFQRIKDKYKNDIYYRIVASEEEKPVVITITDLKTDDCAYEEKPELWHEKKAITVKNNPSLYKGLNIGRNDISFLASYPKPTHAQALDMMNLSGVRKLIYPISLNSCAISKPLNVEVFPAIYYEVGFKLAAENPFFTGQTKSYTQRKYLGKGGFFNKKTNKKIRKEQRQAREENYKNDKQEVSEGRLSYSQFEVALEWGYNDFKQEAITFSGEHPVFNIIDSAMWVINKISLLSFNKEADEAIAENKNKRPDQVKKRNKKRNAYLAGKNKTLSKIPFKIEIGQPAFAGAVKWSYVASEKEGGEVGTLYEVKFKADPLIEVKGSLDLLFVATKIPYVGQAIKGITAVADTVGSADDFWNKVVDFFGGGNDYKIQLDIDYYLDLFVSGAFKIEATATKYHTVDGFKENDISPSVEIKFGIECGGSLTAKFGNVYSLEAEFQGSAYAVLNIAKNAETNSLECKYQGLYATIKTSVKTDSDNLNSNVEDNDAEPSENKYLLHDGFSYEFKLD</sequence>
<dbReference type="OrthoDB" id="719419at2"/>
<comment type="caution">
    <text evidence="2">The sequence shown here is derived from an EMBL/GenBank/DDBJ whole genome shotgun (WGS) entry which is preliminary data.</text>
</comment>
<dbReference type="AlphaFoldDB" id="A0A1B8ZPY2"/>
<feature type="coiled-coil region" evidence="1">
    <location>
        <begin position="47"/>
        <end position="85"/>
    </location>
</feature>
<dbReference type="RefSeq" id="WP_065397651.1">
    <property type="nucleotide sequence ID" value="NZ_MAYG01000001.1"/>
</dbReference>
<accession>A0A1B8ZPY2</accession>
<organism evidence="2 3">
    <name type="scientific">Chryseobacterium arthrosphaerae</name>
    <dbReference type="NCBI Taxonomy" id="651561"/>
    <lineage>
        <taxon>Bacteria</taxon>
        <taxon>Pseudomonadati</taxon>
        <taxon>Bacteroidota</taxon>
        <taxon>Flavobacteriia</taxon>
        <taxon>Flavobacteriales</taxon>
        <taxon>Weeksellaceae</taxon>
        <taxon>Chryseobacterium group</taxon>
        <taxon>Chryseobacterium</taxon>
    </lineage>
</organism>
<dbReference type="STRING" id="651561.BBI00_04510"/>
<keyword evidence="1" id="KW-0175">Coiled coil</keyword>
<gene>
    <name evidence="2" type="ORF">BBI00_04510</name>
</gene>
<reference evidence="3" key="1">
    <citation type="submission" date="2016-07" db="EMBL/GenBank/DDBJ databases">
        <authorList>
            <person name="Florea S."/>
            <person name="Webb J.S."/>
            <person name="Jaromczyk J."/>
            <person name="Schardl C.L."/>
        </authorList>
    </citation>
    <scope>NUCLEOTIDE SEQUENCE [LARGE SCALE GENOMIC DNA]</scope>
    <source>
        <strain evidence="3">CC-VM-7</strain>
    </source>
</reference>
<protein>
    <submittedName>
        <fullName evidence="2">Uncharacterized protein</fullName>
    </submittedName>
</protein>
<name>A0A1B8ZPY2_9FLAO</name>
<dbReference type="EMBL" id="MAYG01000001">
    <property type="protein sequence ID" value="OCA73650.1"/>
    <property type="molecule type" value="Genomic_DNA"/>
</dbReference>
<dbReference type="Proteomes" id="UP000093432">
    <property type="component" value="Unassembled WGS sequence"/>
</dbReference>
<evidence type="ECO:0000256" key="1">
    <source>
        <dbReference type="SAM" id="Coils"/>
    </source>
</evidence>